<dbReference type="GO" id="GO:0005634">
    <property type="term" value="C:nucleus"/>
    <property type="evidence" value="ECO:0007669"/>
    <property type="project" value="UniProtKB-SubCell"/>
</dbReference>
<evidence type="ECO:0000256" key="2">
    <source>
        <dbReference type="ARBA" id="ARBA00023242"/>
    </source>
</evidence>
<dbReference type="PANTHER" id="PTHR12585">
    <property type="entry name" value="SCC1 / RAD21 FAMILY MEMBER"/>
    <property type="match status" value="1"/>
</dbReference>
<dbReference type="InterPro" id="IPR006910">
    <property type="entry name" value="Rad21_Rec8_N"/>
</dbReference>
<evidence type="ECO:0000313" key="5">
    <source>
        <dbReference type="EMBL" id="CAG1853726.1"/>
    </source>
</evidence>
<proteinExistence type="predicted"/>
<comment type="subcellular location">
    <subcellularLocation>
        <location evidence="1">Nucleus</location>
    </subcellularLocation>
</comment>
<dbReference type="PANTHER" id="PTHR12585:SF73">
    <property type="entry name" value="SISTER CHROMATID COHESION 1 PROTEIN 2"/>
    <property type="match status" value="1"/>
</dbReference>
<dbReference type="GO" id="GO:0007062">
    <property type="term" value="P:sister chromatid cohesion"/>
    <property type="evidence" value="ECO:0007669"/>
    <property type="project" value="InterPro"/>
</dbReference>
<keyword evidence="2" id="KW-0539">Nucleus</keyword>
<feature type="compositionally biased region" description="Basic and acidic residues" evidence="3">
    <location>
        <begin position="471"/>
        <end position="497"/>
    </location>
</feature>
<dbReference type="GO" id="GO:0008278">
    <property type="term" value="C:cohesin complex"/>
    <property type="evidence" value="ECO:0007669"/>
    <property type="project" value="InterPro"/>
</dbReference>
<name>A0A8D7ATL1_MUSAM</name>
<evidence type="ECO:0000256" key="3">
    <source>
        <dbReference type="SAM" id="MobiDB-lite"/>
    </source>
</evidence>
<dbReference type="EMBL" id="HG996476">
    <property type="protein sequence ID" value="CAG1853726.1"/>
    <property type="molecule type" value="Genomic_DNA"/>
</dbReference>
<accession>A0A8D7ATL1</accession>
<dbReference type="CDD" id="cd21793">
    <property type="entry name" value="Rad21_Rec8_M_AtSYN1-like"/>
    <property type="match status" value="1"/>
</dbReference>
<dbReference type="AlphaFoldDB" id="A0A8D7ATL1"/>
<feature type="non-terminal residue" evidence="5">
    <location>
        <position position="1"/>
    </location>
</feature>
<evidence type="ECO:0000256" key="1">
    <source>
        <dbReference type="ARBA" id="ARBA00004123"/>
    </source>
</evidence>
<evidence type="ECO:0000259" key="4">
    <source>
        <dbReference type="Pfam" id="PF04825"/>
    </source>
</evidence>
<reference evidence="5" key="1">
    <citation type="submission" date="2021-03" db="EMBL/GenBank/DDBJ databases">
        <authorList>
            <consortium name="Genoscope - CEA"/>
            <person name="William W."/>
        </authorList>
    </citation>
    <scope>NUCLEOTIDE SEQUENCE</scope>
    <source>
        <strain evidence="5">Doubled-haploid Pahang</strain>
    </source>
</reference>
<organism evidence="5">
    <name type="scientific">Musa acuminata subsp. malaccensis</name>
    <name type="common">Wild banana</name>
    <name type="synonym">Musa malaccensis</name>
    <dbReference type="NCBI Taxonomy" id="214687"/>
    <lineage>
        <taxon>Eukaryota</taxon>
        <taxon>Viridiplantae</taxon>
        <taxon>Streptophyta</taxon>
        <taxon>Embryophyta</taxon>
        <taxon>Tracheophyta</taxon>
        <taxon>Spermatophyta</taxon>
        <taxon>Magnoliopsida</taxon>
        <taxon>Liliopsida</taxon>
        <taxon>Zingiberales</taxon>
        <taxon>Musaceae</taxon>
        <taxon>Musa</taxon>
    </lineage>
</organism>
<protein>
    <submittedName>
        <fullName evidence="5">(wild Malaysian banana) hypothetical protein</fullName>
    </submittedName>
</protein>
<feature type="domain" description="Rad21/Rec8-like protein N-terminal" evidence="4">
    <location>
        <begin position="27"/>
        <end position="125"/>
    </location>
</feature>
<gene>
    <name evidence="5" type="ORF">GSMUA_319520.1</name>
</gene>
<dbReference type="Pfam" id="PF04825">
    <property type="entry name" value="Rad21_Rec8_N"/>
    <property type="match status" value="1"/>
</dbReference>
<dbReference type="InterPro" id="IPR039781">
    <property type="entry name" value="Rad21/Rec8-like"/>
</dbReference>
<feature type="region of interest" description="Disordered" evidence="3">
    <location>
        <begin position="471"/>
        <end position="507"/>
    </location>
</feature>
<sequence length="607" mass="68513">TESSSLSASLQGIEKVTKRHRSWEARMFYSHSLLSRNGPLGTIWVAAQCFKKLKREQIAHADISSSVDKIVPEIQISYRVLAQLLLGIVRIFSKKVDYLYHDCNVALICIRKSLAPVKLTETKRANTRTRHHLIEAGHKPDHDISSSKEPIFAEPVETMRAPYHHITISVPERLALDSFDLDVPDDNDTANTSPHEQFTLQGQCLDDNNDLSCLNECNHRESVMCDEINSSCFTPVNDVLPSHMMDINLEFDEECNFSCGNAEKENLQGDVRFHGWLEEKKSLDPIMPDGESEDRLHPVKTMKTTDSDIADAVRNLPNPADPLVSQEAFSSNYKNLSAYTNKSAMVTHPTKTHNEDLSPCDLGVPSPKFTVRTPAKREHHRILKKRKNFFDETIVLSNESLRKGIHDASSLIFKRRKVPHTLLDAWKSYRIPNLQQNILEPVITCMASELKALFQSSSSFYSPIHRSANHHLESQDVDHQTSSKSTKVEHSYNKPDIEVSPPKSHADVPRTDTLGEMEVNLSLGLSGTGLDLMGQDLESQEKGTIGQDNGWSLRSRGVVQYLSSKLLHPKGEQREESLSLQQILLWSKRSDSARFFYEILVGFSNVV</sequence>
<feature type="non-terminal residue" evidence="5">
    <location>
        <position position="607"/>
    </location>
</feature>